<dbReference type="PANTHER" id="PTHR33202">
    <property type="entry name" value="ZINC UPTAKE REGULATION PROTEIN"/>
    <property type="match status" value="1"/>
</dbReference>
<name>A0ABS1J0E0_9FIRM</name>
<protein>
    <submittedName>
        <fullName evidence="7">Transcriptional repressor</fullName>
    </submittedName>
</protein>
<gene>
    <name evidence="7" type="ORF">JJN12_06155</name>
</gene>
<dbReference type="Gene3D" id="1.10.10.10">
    <property type="entry name" value="Winged helix-like DNA-binding domain superfamily/Winged helix DNA-binding domain"/>
    <property type="match status" value="1"/>
</dbReference>
<evidence type="ECO:0000313" key="7">
    <source>
        <dbReference type="EMBL" id="MBK5897374.1"/>
    </source>
</evidence>
<dbReference type="SUPFAM" id="SSF46785">
    <property type="entry name" value="Winged helix' DNA-binding domain"/>
    <property type="match status" value="1"/>
</dbReference>
<comment type="similarity">
    <text evidence="1">Belongs to the Fur family.</text>
</comment>
<evidence type="ECO:0000256" key="1">
    <source>
        <dbReference type="ARBA" id="ARBA00007957"/>
    </source>
</evidence>
<keyword evidence="8" id="KW-1185">Reference proteome</keyword>
<organism evidence="7 8">
    <name type="scientific">Catonella massiliensis</name>
    <dbReference type="NCBI Taxonomy" id="2799636"/>
    <lineage>
        <taxon>Bacteria</taxon>
        <taxon>Bacillati</taxon>
        <taxon>Bacillota</taxon>
        <taxon>Clostridia</taxon>
        <taxon>Lachnospirales</taxon>
        <taxon>Lachnospiraceae</taxon>
        <taxon>Catonella</taxon>
    </lineage>
</organism>
<dbReference type="Gene3D" id="3.30.1490.190">
    <property type="match status" value="1"/>
</dbReference>
<dbReference type="RefSeq" id="WP_208428863.1">
    <property type="nucleotide sequence ID" value="NZ_JAEPRJ010000001.1"/>
</dbReference>
<dbReference type="InterPro" id="IPR002481">
    <property type="entry name" value="FUR"/>
</dbReference>
<keyword evidence="2" id="KW-0678">Repressor</keyword>
<reference evidence="7 8" key="1">
    <citation type="submission" date="2021-01" db="EMBL/GenBank/DDBJ databases">
        <title>Isolation and description of Catonella massiliensis sp. nov., a novel Catonella species, isolated from a stable periodontitis subject.</title>
        <authorList>
            <person name="Antezack A."/>
            <person name="Boxberger M."/>
            <person name="La Scola B."/>
            <person name="Monnet-Corti V."/>
        </authorList>
    </citation>
    <scope>NUCLEOTIDE SEQUENCE [LARGE SCALE GENOMIC DNA]</scope>
    <source>
        <strain evidence="7 8">Marseille-Q4567</strain>
    </source>
</reference>
<keyword evidence="5" id="KW-0238">DNA-binding</keyword>
<keyword evidence="3" id="KW-0862">Zinc</keyword>
<evidence type="ECO:0000256" key="3">
    <source>
        <dbReference type="ARBA" id="ARBA00022833"/>
    </source>
</evidence>
<evidence type="ECO:0000256" key="6">
    <source>
        <dbReference type="ARBA" id="ARBA00023163"/>
    </source>
</evidence>
<keyword evidence="4" id="KW-0805">Transcription regulation</keyword>
<evidence type="ECO:0000313" key="8">
    <source>
        <dbReference type="Proteomes" id="UP000604730"/>
    </source>
</evidence>
<sequence>MQNEKGNEKFKALLKSNGLKVTGQRLAVLEVLQQRVDEHLTAEEIFDLVRNDHPDIGLATVYRTIQLLSDMGLIDKLSLDDGFTRYEIGKSSPSGHRHHHLICLNCNRVFSFEKDFMEPLENEINKLTGFKVVNHEVKLYGYCKDCQEAGIQD</sequence>
<dbReference type="CDD" id="cd07153">
    <property type="entry name" value="Fur_like"/>
    <property type="match status" value="1"/>
</dbReference>
<dbReference type="InterPro" id="IPR043135">
    <property type="entry name" value="Fur_C"/>
</dbReference>
<accession>A0ABS1J0E0</accession>
<evidence type="ECO:0000256" key="4">
    <source>
        <dbReference type="ARBA" id="ARBA00023015"/>
    </source>
</evidence>
<keyword evidence="6" id="KW-0804">Transcription</keyword>
<comment type="caution">
    <text evidence="7">The sequence shown here is derived from an EMBL/GenBank/DDBJ whole genome shotgun (WGS) entry which is preliminary data.</text>
</comment>
<dbReference type="Proteomes" id="UP000604730">
    <property type="component" value="Unassembled WGS sequence"/>
</dbReference>
<dbReference type="PANTHER" id="PTHR33202:SF7">
    <property type="entry name" value="FERRIC UPTAKE REGULATION PROTEIN"/>
    <property type="match status" value="1"/>
</dbReference>
<dbReference type="Pfam" id="PF01475">
    <property type="entry name" value="FUR"/>
    <property type="match status" value="1"/>
</dbReference>
<dbReference type="InterPro" id="IPR036388">
    <property type="entry name" value="WH-like_DNA-bd_sf"/>
</dbReference>
<evidence type="ECO:0000256" key="2">
    <source>
        <dbReference type="ARBA" id="ARBA00022491"/>
    </source>
</evidence>
<evidence type="ECO:0000256" key="5">
    <source>
        <dbReference type="ARBA" id="ARBA00023125"/>
    </source>
</evidence>
<dbReference type="InterPro" id="IPR036390">
    <property type="entry name" value="WH_DNA-bd_sf"/>
</dbReference>
<dbReference type="EMBL" id="JAEPRJ010000001">
    <property type="protein sequence ID" value="MBK5897374.1"/>
    <property type="molecule type" value="Genomic_DNA"/>
</dbReference>
<proteinExistence type="inferred from homology"/>